<proteinExistence type="predicted"/>
<name>A0ABM0T0E3_CAMSA</name>
<dbReference type="InterPro" id="IPR043502">
    <property type="entry name" value="DNA/RNA_pol_sf"/>
</dbReference>
<dbReference type="GeneID" id="104704478"/>
<gene>
    <name evidence="4" type="primary">LOC104704478</name>
</gene>
<dbReference type="PANTHER" id="PTHR24559">
    <property type="entry name" value="TRANSPOSON TY3-I GAG-POL POLYPROTEIN"/>
    <property type="match status" value="1"/>
</dbReference>
<evidence type="ECO:0000313" key="4">
    <source>
        <dbReference type="RefSeq" id="XP_010418862.1"/>
    </source>
</evidence>
<accession>A0ABM0T0E3</accession>
<dbReference type="InterPro" id="IPR000477">
    <property type="entry name" value="RT_dom"/>
</dbReference>
<reference evidence="4" key="2">
    <citation type="submission" date="2025-08" db="UniProtKB">
        <authorList>
            <consortium name="RefSeq"/>
        </authorList>
    </citation>
    <scope>IDENTIFICATION</scope>
    <source>
        <tissue evidence="4">Leaf</tissue>
    </source>
</reference>
<reference evidence="3" key="1">
    <citation type="journal article" date="2014" name="Nat. Commun.">
        <title>The emerging biofuel crop Camelina sativa retains a highly undifferentiated hexaploid genome structure.</title>
        <authorList>
            <person name="Kagale S."/>
            <person name="Koh C."/>
            <person name="Nixon J."/>
            <person name="Bollina V."/>
            <person name="Clarke W.E."/>
            <person name="Tuteja R."/>
            <person name="Spillane C."/>
            <person name="Robinson S.J."/>
            <person name="Links M.G."/>
            <person name="Clarke C."/>
            <person name="Higgins E.E."/>
            <person name="Huebert T."/>
            <person name="Sharpe A.G."/>
            <person name="Parkin I.A."/>
        </authorList>
    </citation>
    <scope>NUCLEOTIDE SEQUENCE [LARGE SCALE GENOMIC DNA]</scope>
    <source>
        <strain evidence="3">cv. DH55</strain>
    </source>
</reference>
<dbReference type="Gene3D" id="3.30.70.270">
    <property type="match status" value="1"/>
</dbReference>
<dbReference type="InterPro" id="IPR043128">
    <property type="entry name" value="Rev_trsase/Diguanyl_cyclase"/>
</dbReference>
<organism evidence="3 4">
    <name type="scientific">Camelina sativa</name>
    <name type="common">False flax</name>
    <name type="synonym">Myagrum sativum</name>
    <dbReference type="NCBI Taxonomy" id="90675"/>
    <lineage>
        <taxon>Eukaryota</taxon>
        <taxon>Viridiplantae</taxon>
        <taxon>Streptophyta</taxon>
        <taxon>Embryophyta</taxon>
        <taxon>Tracheophyta</taxon>
        <taxon>Spermatophyta</taxon>
        <taxon>Magnoliopsida</taxon>
        <taxon>eudicotyledons</taxon>
        <taxon>Gunneridae</taxon>
        <taxon>Pentapetalae</taxon>
        <taxon>rosids</taxon>
        <taxon>malvids</taxon>
        <taxon>Brassicales</taxon>
        <taxon>Brassicaceae</taxon>
        <taxon>Camelineae</taxon>
        <taxon>Camelina</taxon>
    </lineage>
</organism>
<dbReference type="Proteomes" id="UP000694864">
    <property type="component" value="Chromosome 7"/>
</dbReference>
<sequence length="549" mass="62628">MAFMIGLKPKVRKGVKMFEPRTLKKMMSLSRMVEDWDGEEGSPSSLGWESTSKETTRATWDRFSTCGSQLVGSGSVVSSNKTLAASETKTTQYRAASEKNLNPQTKTPANRRQPFRQLTDAEANERRSKGLCFRCDERYHAGHRCRLKELQVLVVAPDEEEETEMEKDGECVEEEVVVPKFATFSMRFAAGISSPRTIKIRGTVLGENVVVMIDSRATHNFLSRSMAHRFGITTKGTVSYRVRMGTGLLVNWKEQRLGFMVGQEWVTFRGDHNLRNSAVSLKALWKAVREEGEGVWVDYGSLHTELQKGETVTPAELQSLLEDFAQIFAEPQGLPPSREKEHTIILKPGAEPVSVRLFRYPEAQKEEIERQIAVMLAAGIIRESGSPFSSPVLLVKKKYGSWRFYVDYHALNKATVLDSYPISMIDQLLDELHGARVFSKLDLRSGYHQIRVRSEDIPKTAFRSHDGHVEFFVMPFGLTNAPATFQSLMNDIFRPFMRWFVLVFFDDILFYIKSLVEHKEHLKEVLQMLHKYSLYANHKKCQFGSDQIE</sequence>
<dbReference type="CDD" id="cd01647">
    <property type="entry name" value="RT_LTR"/>
    <property type="match status" value="1"/>
</dbReference>
<dbReference type="PROSITE" id="PS50878">
    <property type="entry name" value="RT_POL"/>
    <property type="match status" value="1"/>
</dbReference>
<dbReference type="RefSeq" id="XP_010418862.1">
    <property type="nucleotide sequence ID" value="XM_010420560.1"/>
</dbReference>
<dbReference type="Pfam" id="PF00078">
    <property type="entry name" value="RVT_1"/>
    <property type="match status" value="1"/>
</dbReference>
<evidence type="ECO:0000313" key="3">
    <source>
        <dbReference type="Proteomes" id="UP000694864"/>
    </source>
</evidence>
<feature type="region of interest" description="Disordered" evidence="1">
    <location>
        <begin position="83"/>
        <end position="117"/>
    </location>
</feature>
<feature type="domain" description="Reverse transcriptase" evidence="2">
    <location>
        <begin position="376"/>
        <end position="549"/>
    </location>
</feature>
<dbReference type="InterPro" id="IPR053134">
    <property type="entry name" value="RNA-dir_DNA_polymerase"/>
</dbReference>
<dbReference type="PANTHER" id="PTHR24559:SF450">
    <property type="entry name" value="RNA-DIRECTED DNA POLYMERASE HOMOLOG"/>
    <property type="match status" value="1"/>
</dbReference>
<dbReference type="SUPFAM" id="SSF56672">
    <property type="entry name" value="DNA/RNA polymerases"/>
    <property type="match status" value="1"/>
</dbReference>
<feature type="compositionally biased region" description="Polar residues" evidence="1">
    <location>
        <begin position="83"/>
        <end position="110"/>
    </location>
</feature>
<keyword evidence="3" id="KW-1185">Reference proteome</keyword>
<dbReference type="Gene3D" id="2.40.70.10">
    <property type="entry name" value="Acid Proteases"/>
    <property type="match status" value="1"/>
</dbReference>
<evidence type="ECO:0000259" key="2">
    <source>
        <dbReference type="PROSITE" id="PS50878"/>
    </source>
</evidence>
<dbReference type="Gene3D" id="3.10.10.10">
    <property type="entry name" value="HIV Type 1 Reverse Transcriptase, subunit A, domain 1"/>
    <property type="match status" value="1"/>
</dbReference>
<dbReference type="InterPro" id="IPR021109">
    <property type="entry name" value="Peptidase_aspartic_dom_sf"/>
</dbReference>
<evidence type="ECO:0000256" key="1">
    <source>
        <dbReference type="SAM" id="MobiDB-lite"/>
    </source>
</evidence>
<protein>
    <submittedName>
        <fullName evidence="4">Uncharacterized protein LOC104704478</fullName>
    </submittedName>
</protein>